<proteinExistence type="predicted"/>
<evidence type="ECO:0000313" key="3">
    <source>
        <dbReference type="EMBL" id="KKT63521.1"/>
    </source>
</evidence>
<keyword evidence="1" id="KW-0175">Coiled coil</keyword>
<dbReference type="EMBL" id="LCIV01000006">
    <property type="protein sequence ID" value="KKT63521.1"/>
    <property type="molecule type" value="Genomic_DNA"/>
</dbReference>
<dbReference type="AlphaFoldDB" id="A0A0G1IVT3"/>
<organism evidence="3 4">
    <name type="scientific">Candidatus Giovannonibacteria bacterium GW2011_GWA1_44_29</name>
    <dbReference type="NCBI Taxonomy" id="1618646"/>
    <lineage>
        <taxon>Bacteria</taxon>
        <taxon>Candidatus Giovannoniibacteriota</taxon>
    </lineage>
</organism>
<feature type="coiled-coil region" evidence="1">
    <location>
        <begin position="70"/>
        <end position="97"/>
    </location>
</feature>
<keyword evidence="2" id="KW-0472">Membrane</keyword>
<feature type="transmembrane region" description="Helical" evidence="2">
    <location>
        <begin position="6"/>
        <end position="26"/>
    </location>
</feature>
<dbReference type="Proteomes" id="UP000034652">
    <property type="component" value="Unassembled WGS sequence"/>
</dbReference>
<evidence type="ECO:0000256" key="2">
    <source>
        <dbReference type="SAM" id="Phobius"/>
    </source>
</evidence>
<gene>
    <name evidence="3" type="ORF">UW57_C0006G0023</name>
</gene>
<reference evidence="3 4" key="1">
    <citation type="journal article" date="2015" name="Nature">
        <title>rRNA introns, odd ribosomes, and small enigmatic genomes across a large radiation of phyla.</title>
        <authorList>
            <person name="Brown C.T."/>
            <person name="Hug L.A."/>
            <person name="Thomas B.C."/>
            <person name="Sharon I."/>
            <person name="Castelle C.J."/>
            <person name="Singh A."/>
            <person name="Wilkins M.J."/>
            <person name="Williams K.H."/>
            <person name="Banfield J.F."/>
        </authorList>
    </citation>
    <scope>NUCLEOTIDE SEQUENCE [LARGE SCALE GENOMIC DNA]</scope>
</reference>
<accession>A0A0G1IVT3</accession>
<sequence>MIKKYFVWGVIIFVAWIYVGVGYQWIHKIRVNRAFVEFQQILLESKNFRARYRAELKQLLNARATTPSEKEGVKKRLFELKEEIKKATERLVKAQKKFCDLVGEEDETFCQENQNPAPLQGWPIRSTASDDTGVPQGGALFLCFVRLPGRRWCGRV</sequence>
<protein>
    <submittedName>
        <fullName evidence="3">Uncharacterized protein</fullName>
    </submittedName>
</protein>
<keyword evidence="2" id="KW-1133">Transmembrane helix</keyword>
<name>A0A0G1IVT3_9BACT</name>
<evidence type="ECO:0000256" key="1">
    <source>
        <dbReference type="SAM" id="Coils"/>
    </source>
</evidence>
<comment type="caution">
    <text evidence="3">The sequence shown here is derived from an EMBL/GenBank/DDBJ whole genome shotgun (WGS) entry which is preliminary data.</text>
</comment>
<keyword evidence="2" id="KW-0812">Transmembrane</keyword>
<evidence type="ECO:0000313" key="4">
    <source>
        <dbReference type="Proteomes" id="UP000034652"/>
    </source>
</evidence>